<dbReference type="GO" id="GO:0098015">
    <property type="term" value="C:virus tail"/>
    <property type="evidence" value="ECO:0007669"/>
    <property type="project" value="UniProtKB-KW"/>
</dbReference>
<evidence type="ECO:0000256" key="1">
    <source>
        <dbReference type="ARBA" id="ARBA00004328"/>
    </source>
</evidence>
<dbReference type="InterPro" id="IPR044914">
    <property type="entry name" value="Endosialidase_C_dom_sf"/>
</dbReference>
<dbReference type="EMBL" id="LR798217">
    <property type="protein sequence ID" value="CAB5194879.1"/>
    <property type="molecule type" value="Genomic_DNA"/>
</dbReference>
<dbReference type="InterPro" id="IPR024535">
    <property type="entry name" value="RHGA/B-epi-like_pectate_lyase"/>
</dbReference>
<dbReference type="GO" id="GO:0019058">
    <property type="term" value="P:viral life cycle"/>
    <property type="evidence" value="ECO:0007669"/>
    <property type="project" value="UniProtKB-ARBA"/>
</dbReference>
<dbReference type="SUPFAM" id="SSF51126">
    <property type="entry name" value="Pectin lyase-like"/>
    <property type="match status" value="1"/>
</dbReference>
<keyword evidence="2" id="KW-1227">Viral tail protein</keyword>
<feature type="domain" description="Peptidase S74" evidence="4">
    <location>
        <begin position="954"/>
        <end position="1050"/>
    </location>
</feature>
<dbReference type="InterPro" id="IPR030392">
    <property type="entry name" value="S74_ICA"/>
</dbReference>
<evidence type="ECO:0000259" key="4">
    <source>
        <dbReference type="PROSITE" id="PS51688"/>
    </source>
</evidence>
<dbReference type="Gene3D" id="2.160.20.10">
    <property type="entry name" value="Single-stranded right-handed beta-helix, Pectin lyase-like"/>
    <property type="match status" value="1"/>
</dbReference>
<dbReference type="InterPro" id="IPR036388">
    <property type="entry name" value="WH-like_DNA-bd_sf"/>
</dbReference>
<dbReference type="Pfam" id="PF13884">
    <property type="entry name" value="Peptidase_S74"/>
    <property type="match status" value="1"/>
</dbReference>
<evidence type="ECO:0000256" key="2">
    <source>
        <dbReference type="ARBA" id="ARBA00022732"/>
    </source>
</evidence>
<evidence type="ECO:0000313" key="5">
    <source>
        <dbReference type="EMBL" id="CAB5194879.1"/>
    </source>
</evidence>
<dbReference type="CDD" id="cd10144">
    <property type="entry name" value="Peptidase_S74_CIMCD"/>
    <property type="match status" value="1"/>
</dbReference>
<reference evidence="5" key="1">
    <citation type="submission" date="2020-05" db="EMBL/GenBank/DDBJ databases">
        <authorList>
            <person name="Chiriac C."/>
            <person name="Salcher M."/>
            <person name="Ghai R."/>
            <person name="Kavagutti S V."/>
        </authorList>
    </citation>
    <scope>NUCLEOTIDE SEQUENCE</scope>
</reference>
<evidence type="ECO:0000256" key="3">
    <source>
        <dbReference type="ARBA" id="ARBA00022844"/>
    </source>
</evidence>
<dbReference type="Pfam" id="PF12708">
    <property type="entry name" value="Pect-lyase_RHGA_epim"/>
    <property type="match status" value="1"/>
</dbReference>
<accession>A0A6J7WBI6</accession>
<dbReference type="GO" id="GO:0051701">
    <property type="term" value="P:biological process involved in interaction with host"/>
    <property type="evidence" value="ECO:0007669"/>
    <property type="project" value="UniProtKB-ARBA"/>
</dbReference>
<keyword evidence="3" id="KW-0946">Virion</keyword>
<dbReference type="Gene3D" id="1.10.10.10">
    <property type="entry name" value="Winged helix-like DNA-binding domain superfamily/Winged helix DNA-binding domain"/>
    <property type="match status" value="1"/>
</dbReference>
<name>A0A6J7WBI6_9CAUD</name>
<proteinExistence type="predicted"/>
<protein>
    <submittedName>
        <fullName evidence="5">Intramolecular chaperone auto-processing domain containing protein</fullName>
    </submittedName>
</protein>
<comment type="subcellular location">
    <subcellularLocation>
        <location evidence="1">Virion</location>
    </subcellularLocation>
</comment>
<dbReference type="InterPro" id="IPR011050">
    <property type="entry name" value="Pectin_lyase_fold/virulence"/>
</dbReference>
<dbReference type="PROSITE" id="PS51688">
    <property type="entry name" value="ICA"/>
    <property type="match status" value="1"/>
</dbReference>
<dbReference type="Gene3D" id="4.10.1090.10">
    <property type="entry name" value="Endosialidase, domain 4"/>
    <property type="match status" value="1"/>
</dbReference>
<organism evidence="5">
    <name type="scientific">uncultured Caudovirales phage</name>
    <dbReference type="NCBI Taxonomy" id="2100421"/>
    <lineage>
        <taxon>Viruses</taxon>
        <taxon>Duplodnaviria</taxon>
        <taxon>Heunggongvirae</taxon>
        <taxon>Uroviricota</taxon>
        <taxon>Caudoviricetes</taxon>
        <taxon>Peduoviridae</taxon>
        <taxon>Maltschvirus</taxon>
        <taxon>Maltschvirus maltsch</taxon>
    </lineage>
</organism>
<dbReference type="InterPro" id="IPR012334">
    <property type="entry name" value="Pectin_lyas_fold"/>
</dbReference>
<sequence length="1050" mass="106264">MTVNISAFAGAGAQFFDDNGVPLSGGLLYTYAAGTTSSLATYTSSSGLSAHSNPIVLNAAGRVEEEIWLTAGSSYKFVLQDADAVLIGTWDNIPGISSADVLATNLANTSNIALGDALIGFKQTYALGIMPGAVGKTLNDKMQDLVSVKDFGATGNGTTDDTAAIQAAIDLADQYGGCVYLPAGTYKISSALTFSMNSGTTDPIKRPSMRGDGMAATTIYQTANANGIEVVGYDANPAGYCLFQDFTLYGYQKNKLGFALKDIAFVTIDNVYLAGWATGLYGANVLSSTFNDLVIRFNTGGFYFEPNAAYGFVSEPNAITMSNCTVGNNDAYGGKVIGAGTFNYTGGSIEANGSGTDLSSGKWGLALVDVGGHIAQQAACGFNISGVYFEGNGGQAQLQVQQTVSRPGLTGVVNACSFTALGGSYPAQQVYLAATLPSYAFPITFEGCGWAGLDGYSASAGRPTINNVGGDFKLAIVGANFYSSVDQYKQGAPNRFEGVVEAAVYADLTGTPIGGGGGGGTLQSVLTAGNTSTLNGIFGGNGTTTGVVIGTNTYGGVPFAGIGAYAARLYLANTAALSTTYAVDFNGANFQPAVDSGAATALTLGGASNNWNGFYLKNTFNWNGIPIAAPTGSTTLFLRNDGQWSPATGTGGGTVTSITAGIGLNGGTITTSGTIDLNNTTVTAGSYTSANITVDAQGRITAAANGSGGSTPTLAAVTAAGNITTLNGIFGQTASGNGIGVGGVTPGGAMGISTYDGTMFLTNNGTAGTPRAIDFNGANFQPSADAGAANALVLGGATRRWNGMYLSNTLTWNGYPIAQPTGDATKYLNNNGQWTVPASSAGGVTSVSGTGTVSGLTLTGTVTSTGSLTLGGTLSLTASNVTSALASASTVTISGSTYQSSGSLVALGNNSGTYGVFVNGSTAFAPNVDNVMACGFSSYRWTVVYATTGTINTSDANQKTEIADLTEAELAVARRIKGLFKTFKFKDAVASKGIAARKHVGVLAQDVQAAFAAEGLNAEGYGIFCSDVVDGETILGVRYEELLAFVIAAM</sequence>
<gene>
    <name evidence="5" type="ORF">UFOVP173_29</name>
</gene>